<accession>A0ACB8GSQ4</accession>
<dbReference type="EMBL" id="JAFIQS020000008">
    <property type="protein sequence ID" value="KAH9478256.1"/>
    <property type="molecule type" value="Genomic_DNA"/>
</dbReference>
<name>A0ACB8GSQ4_PSICU</name>
<organism evidence="1 2">
    <name type="scientific">Psilocybe cubensis</name>
    <name type="common">Psychedelic mushroom</name>
    <name type="synonym">Stropharia cubensis</name>
    <dbReference type="NCBI Taxonomy" id="181762"/>
    <lineage>
        <taxon>Eukaryota</taxon>
        <taxon>Fungi</taxon>
        <taxon>Dikarya</taxon>
        <taxon>Basidiomycota</taxon>
        <taxon>Agaricomycotina</taxon>
        <taxon>Agaricomycetes</taxon>
        <taxon>Agaricomycetidae</taxon>
        <taxon>Agaricales</taxon>
        <taxon>Agaricineae</taxon>
        <taxon>Strophariaceae</taxon>
        <taxon>Psilocybe</taxon>
    </lineage>
</organism>
<evidence type="ECO:0000313" key="1">
    <source>
        <dbReference type="EMBL" id="KAH9478256.1"/>
    </source>
</evidence>
<evidence type="ECO:0000313" key="2">
    <source>
        <dbReference type="Proteomes" id="UP000664032"/>
    </source>
</evidence>
<reference evidence="1" key="1">
    <citation type="submission" date="2021-10" db="EMBL/GenBank/DDBJ databases">
        <title>Psilocybe cubensis genome.</title>
        <authorList>
            <person name="Mckernan K.J."/>
            <person name="Crawford S."/>
            <person name="Trippe A."/>
            <person name="Kane L.T."/>
            <person name="Mclaughlin S."/>
        </authorList>
    </citation>
    <scope>NUCLEOTIDE SEQUENCE</scope>
    <source>
        <strain evidence="1">MGC-MH-2018</strain>
    </source>
</reference>
<comment type="caution">
    <text evidence="1">The sequence shown here is derived from an EMBL/GenBank/DDBJ whole genome shotgun (WGS) entry which is preliminary data.</text>
</comment>
<dbReference type="Proteomes" id="UP000664032">
    <property type="component" value="Unassembled WGS sequence"/>
</dbReference>
<keyword evidence="2" id="KW-1185">Reference proteome</keyword>
<gene>
    <name evidence="1" type="ORF">JR316_0008709</name>
</gene>
<sequence length="87" mass="9879">MAFAEWEKKYNNASSSSLGALDEEEEEEGKQEKKEGDIVREPCDVQRTTGNEGRSVQQLGCRSPIVDPRSSIIVYREMVYENPLNPE</sequence>
<protein>
    <submittedName>
        <fullName evidence="1">Uncharacterized protein</fullName>
    </submittedName>
</protein>
<proteinExistence type="predicted"/>